<evidence type="ECO:0000313" key="3">
    <source>
        <dbReference type="Proteomes" id="UP000003688"/>
    </source>
</evidence>
<sequence length="129" mass="14979">MPPPTDFWRAWQSSPEIRTHAESWLTRNPVDWTDDDSRLSTLIHENPDLALSILFAIMQLTDDPKLLGPLGAGPMEDFLGLHGQTYIDTIHTLALRERRLREVLNHVWQGSMPKSVWHRIEILKQSRFT</sequence>
<dbReference type="AlphaFoldDB" id="B9XLL4"/>
<name>B9XLL4_PEDPL</name>
<protein>
    <recommendedName>
        <fullName evidence="1">DUF6869 domain-containing protein</fullName>
    </recommendedName>
</protein>
<organism evidence="2 3">
    <name type="scientific">Pedosphaera parvula (strain Ellin514)</name>
    <dbReference type="NCBI Taxonomy" id="320771"/>
    <lineage>
        <taxon>Bacteria</taxon>
        <taxon>Pseudomonadati</taxon>
        <taxon>Verrucomicrobiota</taxon>
        <taxon>Pedosphaerae</taxon>
        <taxon>Pedosphaerales</taxon>
        <taxon>Pedosphaeraceae</taxon>
        <taxon>Pedosphaera</taxon>
    </lineage>
</organism>
<comment type="caution">
    <text evidence="2">The sequence shown here is derived from an EMBL/GenBank/DDBJ whole genome shotgun (WGS) entry which is preliminary data.</text>
</comment>
<dbReference type="RefSeq" id="WP_007416703.1">
    <property type="nucleotide sequence ID" value="NZ_ABOX02000030.1"/>
</dbReference>
<evidence type="ECO:0000259" key="1">
    <source>
        <dbReference type="Pfam" id="PF21746"/>
    </source>
</evidence>
<gene>
    <name evidence="2" type="ORF">Cflav_PD2113</name>
</gene>
<evidence type="ECO:0000313" key="2">
    <source>
        <dbReference type="EMBL" id="EEF59262.1"/>
    </source>
</evidence>
<dbReference type="Proteomes" id="UP000003688">
    <property type="component" value="Unassembled WGS sequence"/>
</dbReference>
<keyword evidence="3" id="KW-1185">Reference proteome</keyword>
<dbReference type="InterPro" id="IPR049221">
    <property type="entry name" value="DUF6869"/>
</dbReference>
<reference evidence="2 3" key="1">
    <citation type="journal article" date="2011" name="J. Bacteriol.">
        <title>Genome sequence of 'Pedosphaera parvula' Ellin514, an aerobic Verrucomicrobial isolate from pasture soil.</title>
        <authorList>
            <person name="Kant R."/>
            <person name="van Passel M.W."/>
            <person name="Sangwan P."/>
            <person name="Palva A."/>
            <person name="Lucas S."/>
            <person name="Copeland A."/>
            <person name="Lapidus A."/>
            <person name="Glavina Del Rio T."/>
            <person name="Dalin E."/>
            <person name="Tice H."/>
            <person name="Bruce D."/>
            <person name="Goodwin L."/>
            <person name="Pitluck S."/>
            <person name="Chertkov O."/>
            <person name="Larimer F.W."/>
            <person name="Land M.L."/>
            <person name="Hauser L."/>
            <person name="Brettin T.S."/>
            <person name="Detter J.C."/>
            <person name="Han S."/>
            <person name="de Vos W.M."/>
            <person name="Janssen P.H."/>
            <person name="Smidt H."/>
        </authorList>
    </citation>
    <scope>NUCLEOTIDE SEQUENCE [LARGE SCALE GENOMIC DNA]</scope>
    <source>
        <strain evidence="2 3">Ellin514</strain>
    </source>
</reference>
<proteinExistence type="predicted"/>
<accession>B9XLL4</accession>
<dbReference type="EMBL" id="ABOX02000030">
    <property type="protein sequence ID" value="EEF59262.1"/>
    <property type="molecule type" value="Genomic_DNA"/>
</dbReference>
<feature type="domain" description="DUF6869" evidence="1">
    <location>
        <begin position="26"/>
        <end position="125"/>
    </location>
</feature>
<dbReference type="OrthoDB" id="119666at2"/>
<dbReference type="Pfam" id="PF21746">
    <property type="entry name" value="DUF6869"/>
    <property type="match status" value="1"/>
</dbReference>